<dbReference type="PANTHER" id="PTHR32305">
    <property type="match status" value="1"/>
</dbReference>
<protein>
    <recommendedName>
        <fullName evidence="3">RHS repeat-associated core domain-containing protein</fullName>
    </recommendedName>
</protein>
<dbReference type="RefSeq" id="WP_343785244.1">
    <property type="nucleotide sequence ID" value="NZ_BAAAFH010000003.1"/>
</dbReference>
<proteinExistence type="predicted"/>
<evidence type="ECO:0000313" key="1">
    <source>
        <dbReference type="EMBL" id="GAA0874342.1"/>
    </source>
</evidence>
<dbReference type="NCBIfam" id="TIGR03696">
    <property type="entry name" value="Rhs_assc_core"/>
    <property type="match status" value="1"/>
</dbReference>
<keyword evidence="2" id="KW-1185">Reference proteome</keyword>
<accession>A0ABN1MM40</accession>
<evidence type="ECO:0000313" key="2">
    <source>
        <dbReference type="Proteomes" id="UP001501126"/>
    </source>
</evidence>
<sequence>MIKDYLHIGGRTYSTSGTGGGTPPAITYYSWDGVLKETRGEKFFELSNHLGNVLSVVSDRKLPVDDGLGAIAYYQPDVVSYSDYYPFGMQLDSRHASSGGYRYGFQGQEKDDEVKGEGNSVNYKSRMHDPRIGRFFAVDPIGAKFPYNSPYAFAENQVIAFVELEGLEKATPEQQQNALNSLNEFKNNANTTSVFENISKDDFVSSLENMLNNPSSIDQSRTNLCGIATSCKASIEYNPEEFVTMALSIYQTGEYSNGNVTYKANKDLFDNSKSNGLGAAEFVVMTTLRHSLNGVLSYDPTDDNGTSGFTYPGDVDNILLKGMSMTKTTNTDWSSTPSNGASLVGGMTKAIDAGHIVVLTVNTSQFMGNSSWSVIPDHYIQITGVTENTDGTVNVSWWSWGSQQTPIKMTKDQLYNSTYFYGSFE</sequence>
<dbReference type="Gene3D" id="2.180.10.10">
    <property type="entry name" value="RHS repeat-associated core"/>
    <property type="match status" value="1"/>
</dbReference>
<dbReference type="Proteomes" id="UP001501126">
    <property type="component" value="Unassembled WGS sequence"/>
</dbReference>
<dbReference type="PANTHER" id="PTHR32305:SF15">
    <property type="entry name" value="PROTEIN RHSA-RELATED"/>
    <property type="match status" value="1"/>
</dbReference>
<reference evidence="1 2" key="1">
    <citation type="journal article" date="2019" name="Int. J. Syst. Evol. Microbiol.">
        <title>The Global Catalogue of Microorganisms (GCM) 10K type strain sequencing project: providing services to taxonomists for standard genome sequencing and annotation.</title>
        <authorList>
            <consortium name="The Broad Institute Genomics Platform"/>
            <consortium name="The Broad Institute Genome Sequencing Center for Infectious Disease"/>
            <person name="Wu L."/>
            <person name="Ma J."/>
        </authorList>
    </citation>
    <scope>NUCLEOTIDE SEQUENCE [LARGE SCALE GENOMIC DNA]</scope>
    <source>
        <strain evidence="1 2">JCM 16083</strain>
    </source>
</reference>
<gene>
    <name evidence="1" type="ORF">GCM10009118_07500</name>
</gene>
<evidence type="ECO:0008006" key="3">
    <source>
        <dbReference type="Google" id="ProtNLM"/>
    </source>
</evidence>
<name>A0ABN1MM40_9FLAO</name>
<organism evidence="1 2">
    <name type="scientific">Wandonia haliotis</name>
    <dbReference type="NCBI Taxonomy" id="574963"/>
    <lineage>
        <taxon>Bacteria</taxon>
        <taxon>Pseudomonadati</taxon>
        <taxon>Bacteroidota</taxon>
        <taxon>Flavobacteriia</taxon>
        <taxon>Flavobacteriales</taxon>
        <taxon>Crocinitomicaceae</taxon>
        <taxon>Wandonia</taxon>
    </lineage>
</organism>
<dbReference type="InterPro" id="IPR022385">
    <property type="entry name" value="Rhs_assc_core"/>
</dbReference>
<comment type="caution">
    <text evidence="1">The sequence shown here is derived from an EMBL/GenBank/DDBJ whole genome shotgun (WGS) entry which is preliminary data.</text>
</comment>
<dbReference type="InterPro" id="IPR050708">
    <property type="entry name" value="T6SS_VgrG/RHS"/>
</dbReference>
<dbReference type="EMBL" id="BAAAFH010000003">
    <property type="protein sequence ID" value="GAA0874342.1"/>
    <property type="molecule type" value="Genomic_DNA"/>
</dbReference>